<dbReference type="EMBL" id="CP040946">
    <property type="protein sequence ID" value="QDC44015.1"/>
    <property type="molecule type" value="Genomic_DNA"/>
</dbReference>
<dbReference type="AlphaFoldDB" id="A0A5B8CT02"/>
<keyword evidence="6" id="KW-0472">Membrane</keyword>
<proteinExistence type="inferred from homology"/>
<dbReference type="Pfam" id="PF13432">
    <property type="entry name" value="TPR_16"/>
    <property type="match status" value="2"/>
</dbReference>
<dbReference type="SUPFAM" id="SSF48452">
    <property type="entry name" value="TPR-like"/>
    <property type="match status" value="1"/>
</dbReference>
<feature type="compositionally biased region" description="Polar residues" evidence="9">
    <location>
        <begin position="28"/>
        <end position="38"/>
    </location>
</feature>
<name>A0A5B8CT02_9PROT</name>
<dbReference type="RefSeq" id="WP_140003356.1">
    <property type="nucleotide sequence ID" value="NZ_CP040946.1"/>
</dbReference>
<evidence type="ECO:0000256" key="8">
    <source>
        <dbReference type="PROSITE-ProRule" id="PRU00339"/>
    </source>
</evidence>
<dbReference type="PROSITE" id="PS51257">
    <property type="entry name" value="PROKAR_LIPOPROTEIN"/>
    <property type="match status" value="1"/>
</dbReference>
<feature type="repeat" description="TPR" evidence="8">
    <location>
        <begin position="53"/>
        <end position="86"/>
    </location>
</feature>
<accession>A0A5B8CT02</accession>
<feature type="chain" id="PRO_5022913770" evidence="10">
    <location>
        <begin position="26"/>
        <end position="267"/>
    </location>
</feature>
<feature type="signal peptide" evidence="10">
    <location>
        <begin position="1"/>
        <end position="25"/>
    </location>
</feature>
<reference evidence="12" key="1">
    <citation type="journal article" date="2019" name="ISME J.">
        <title>Evolution in action: habitat transition from sediment to the pelagial leads to genome streamlining in Methylophilaceae.</title>
        <authorList>
            <person name="Salcher M."/>
            <person name="Schaefle D."/>
            <person name="Kaspar M."/>
            <person name="Neuenschwander S.M."/>
            <person name="Ghai R."/>
        </authorList>
    </citation>
    <scope>NUCLEOTIDE SEQUENCE [LARGE SCALE GENOMIC DNA]</scope>
    <source>
        <strain evidence="12">MMS-M-51</strain>
    </source>
</reference>
<keyword evidence="12" id="KW-1185">Reference proteome</keyword>
<comment type="subcellular location">
    <subcellularLocation>
        <location evidence="1">Membrane</location>
        <topology evidence="1">Single-pass membrane protein</topology>
    </subcellularLocation>
</comment>
<dbReference type="GO" id="GO:0016020">
    <property type="term" value="C:membrane"/>
    <property type="evidence" value="ECO:0007669"/>
    <property type="project" value="UniProtKB-SubCell"/>
</dbReference>
<evidence type="ECO:0000256" key="9">
    <source>
        <dbReference type="SAM" id="MobiDB-lite"/>
    </source>
</evidence>
<evidence type="ECO:0000256" key="4">
    <source>
        <dbReference type="ARBA" id="ARBA00022803"/>
    </source>
</evidence>
<feature type="repeat" description="TPR" evidence="8">
    <location>
        <begin position="87"/>
        <end position="120"/>
    </location>
</feature>
<keyword evidence="4 8" id="KW-0802">TPR repeat</keyword>
<evidence type="ECO:0000256" key="3">
    <source>
        <dbReference type="ARBA" id="ARBA00022737"/>
    </source>
</evidence>
<dbReference type="InterPro" id="IPR011990">
    <property type="entry name" value="TPR-like_helical_dom_sf"/>
</dbReference>
<dbReference type="KEGG" id="mmec:FIU01_05400"/>
<keyword evidence="5" id="KW-1133">Transmembrane helix</keyword>
<sequence>MKTTLFTPSAVMLSLASVLWLTGCAQSPSSNTTHNTPYDQAPAGRETGDVESARVHTELGAEYFRLKRYEVALEEFNTAIERSPNYALAYNGLGLVYAAIGDQSRAEEAFKRAIQLQPGNSESHNNYGRYLCDQGKYEASQKEFLQAIKNPLYKTPQVALYNAGVCALRAQQKTQAENYFFQALQVDPLAHASAYQLANLQFSRGEPVLALNTLQNSVNVAPSPESLFLAVRVCRALQMADDANYYSVQLHKLFPNANETKQLLKME</sequence>
<dbReference type="SMART" id="SM00028">
    <property type="entry name" value="TPR"/>
    <property type="match status" value="4"/>
</dbReference>
<keyword evidence="3" id="KW-0677">Repeat</keyword>
<keyword evidence="2" id="KW-0812">Transmembrane</keyword>
<evidence type="ECO:0000256" key="2">
    <source>
        <dbReference type="ARBA" id="ARBA00022692"/>
    </source>
</evidence>
<comment type="similarity">
    <text evidence="7">Belongs to the Tom70 family.</text>
</comment>
<dbReference type="Gene3D" id="1.25.40.10">
    <property type="entry name" value="Tetratricopeptide repeat domain"/>
    <property type="match status" value="1"/>
</dbReference>
<evidence type="ECO:0000313" key="12">
    <source>
        <dbReference type="Proteomes" id="UP000311008"/>
    </source>
</evidence>
<evidence type="ECO:0000256" key="5">
    <source>
        <dbReference type="ARBA" id="ARBA00022989"/>
    </source>
</evidence>
<dbReference type="OrthoDB" id="9814042at2"/>
<dbReference type="Proteomes" id="UP000311008">
    <property type="component" value="Chromosome"/>
</dbReference>
<keyword evidence="10" id="KW-0732">Signal</keyword>
<evidence type="ECO:0000256" key="7">
    <source>
        <dbReference type="ARBA" id="ARBA00038030"/>
    </source>
</evidence>
<dbReference type="NCBIfam" id="TIGR02521">
    <property type="entry name" value="type_IV_pilW"/>
    <property type="match status" value="1"/>
</dbReference>
<dbReference type="PROSITE" id="PS50005">
    <property type="entry name" value="TPR"/>
    <property type="match status" value="2"/>
</dbReference>
<feature type="region of interest" description="Disordered" evidence="9">
    <location>
        <begin position="28"/>
        <end position="48"/>
    </location>
</feature>
<dbReference type="InterPro" id="IPR019734">
    <property type="entry name" value="TPR_rpt"/>
</dbReference>
<evidence type="ECO:0000256" key="6">
    <source>
        <dbReference type="ARBA" id="ARBA00023136"/>
    </source>
</evidence>
<organism evidence="11 12">
    <name type="scientific">Methylophilus medardicus</name>
    <dbReference type="NCBI Taxonomy" id="2588534"/>
    <lineage>
        <taxon>Bacteria</taxon>
        <taxon>Pseudomonadati</taxon>
        <taxon>Pseudomonadota</taxon>
        <taxon>Betaproteobacteria</taxon>
        <taxon>Nitrosomonadales</taxon>
        <taxon>Methylophilaceae</taxon>
        <taxon>Methylophilus</taxon>
    </lineage>
</organism>
<dbReference type="PANTHER" id="PTHR46208">
    <property type="entry name" value="MITOCHONDRIAL IMPORT RECEPTOR SUBUNIT TOM70"/>
    <property type="match status" value="1"/>
</dbReference>
<protein>
    <submittedName>
        <fullName evidence="11">Type IV pilus biogenesis/stability protein PilW</fullName>
    </submittedName>
</protein>
<evidence type="ECO:0000256" key="1">
    <source>
        <dbReference type="ARBA" id="ARBA00004167"/>
    </source>
</evidence>
<dbReference type="PROSITE" id="PS50293">
    <property type="entry name" value="TPR_REGION"/>
    <property type="match status" value="2"/>
</dbReference>
<evidence type="ECO:0000256" key="10">
    <source>
        <dbReference type="SAM" id="SignalP"/>
    </source>
</evidence>
<evidence type="ECO:0000313" key="11">
    <source>
        <dbReference type="EMBL" id="QDC44015.1"/>
    </source>
</evidence>
<dbReference type="InterPro" id="IPR013360">
    <property type="entry name" value="Pilus_4_PilW"/>
</dbReference>
<gene>
    <name evidence="11" type="primary">pilW</name>
    <name evidence="11" type="ORF">FIU01_05400</name>
</gene>
<dbReference type="PANTHER" id="PTHR46208:SF1">
    <property type="entry name" value="MITOCHONDRIAL IMPORT RECEPTOR SUBUNIT TOM70"/>
    <property type="match status" value="1"/>
</dbReference>